<dbReference type="AlphaFoldDB" id="A0A1N6M8Q4"/>
<dbReference type="SUPFAM" id="SSF53448">
    <property type="entry name" value="Nucleotide-diphospho-sugar transferases"/>
    <property type="match status" value="1"/>
</dbReference>
<protein>
    <submittedName>
        <fullName evidence="2">Putative glycosyltransferase EpsJ</fullName>
        <ecNumber evidence="2">2.4.-.-</ecNumber>
    </submittedName>
</protein>
<dbReference type="InterPro" id="IPR029044">
    <property type="entry name" value="Nucleotide-diphossugar_trans"/>
</dbReference>
<name>A0A1N6M8Q4_9VIBR</name>
<dbReference type="CDD" id="cd00761">
    <property type="entry name" value="Glyco_tranf_GTA_type"/>
    <property type="match status" value="1"/>
</dbReference>
<sequence>MSRISVLIPHYNQPILIIGAIESIMRTCLSDVQVLVADDHSSEDNYIQLRYALEYLIRKNGLNIRLFRSDKNVGTYRLKNDIINKIDTEFISFHDADDYSVPMRLDYLYTLMSKNNSIDIMGSSYMDFYQNLHTANTFRIKKFYRIPFIAHQLGKKYLSFQPSQLIRFSIFRILGGFDGTTRIAADDDFLLRAIHCVKVRNINRPLYIKVERESSLTTSSATGFQSEVRLNYIEKLDQLRNTIKINLPLSEYMNKPNDVPFNLNEIDLT</sequence>
<dbReference type="Proteomes" id="UP000184774">
    <property type="component" value="Unassembled WGS sequence"/>
</dbReference>
<reference evidence="2 3" key="1">
    <citation type="submission" date="2016-12" db="EMBL/GenBank/DDBJ databases">
        <authorList>
            <person name="Song W.-J."/>
            <person name="Kurnit D.M."/>
        </authorList>
    </citation>
    <scope>NUCLEOTIDE SEQUENCE [LARGE SCALE GENOMIC DNA]</scope>
    <source>
        <strain evidence="2 3">CECT 9026</strain>
    </source>
</reference>
<dbReference type="RefSeq" id="WP_074374219.1">
    <property type="nucleotide sequence ID" value="NZ_AP024907.1"/>
</dbReference>
<dbReference type="EMBL" id="FSSB01000021">
    <property type="protein sequence ID" value="SIO95736.1"/>
    <property type="molecule type" value="Genomic_DNA"/>
</dbReference>
<dbReference type="Gene3D" id="3.90.550.10">
    <property type="entry name" value="Spore Coat Polysaccharide Biosynthesis Protein SpsA, Chain A"/>
    <property type="match status" value="1"/>
</dbReference>
<dbReference type="InterPro" id="IPR001173">
    <property type="entry name" value="Glyco_trans_2-like"/>
</dbReference>
<organism evidence="2 3">
    <name type="scientific">Vibrio spartinae</name>
    <dbReference type="NCBI Taxonomy" id="1918945"/>
    <lineage>
        <taxon>Bacteria</taxon>
        <taxon>Pseudomonadati</taxon>
        <taxon>Pseudomonadota</taxon>
        <taxon>Gammaproteobacteria</taxon>
        <taxon>Vibrionales</taxon>
        <taxon>Vibrionaceae</taxon>
        <taxon>Vibrio</taxon>
    </lineage>
</organism>
<dbReference type="PANTHER" id="PTHR22916:SF3">
    <property type="entry name" value="UDP-GLCNAC:BETAGAL BETA-1,3-N-ACETYLGLUCOSAMINYLTRANSFERASE-LIKE PROTEIN 1"/>
    <property type="match status" value="1"/>
</dbReference>
<dbReference type="PANTHER" id="PTHR22916">
    <property type="entry name" value="GLYCOSYLTRANSFERASE"/>
    <property type="match status" value="1"/>
</dbReference>
<dbReference type="Pfam" id="PF00535">
    <property type="entry name" value="Glycos_transf_2"/>
    <property type="match status" value="1"/>
</dbReference>
<gene>
    <name evidence="2" type="primary">epsJ_2</name>
    <name evidence="2" type="ORF">VSP9026_03488</name>
</gene>
<feature type="domain" description="Glycosyltransferase 2-like" evidence="1">
    <location>
        <begin position="5"/>
        <end position="148"/>
    </location>
</feature>
<keyword evidence="2" id="KW-0328">Glycosyltransferase</keyword>
<dbReference type="EC" id="2.4.-.-" evidence="2"/>
<accession>A0A1N6M8Q4</accession>
<evidence type="ECO:0000259" key="1">
    <source>
        <dbReference type="Pfam" id="PF00535"/>
    </source>
</evidence>
<dbReference type="OrthoDB" id="9801954at2"/>
<proteinExistence type="predicted"/>
<evidence type="ECO:0000313" key="2">
    <source>
        <dbReference type="EMBL" id="SIO95736.1"/>
    </source>
</evidence>
<evidence type="ECO:0000313" key="3">
    <source>
        <dbReference type="Proteomes" id="UP000184774"/>
    </source>
</evidence>
<keyword evidence="2" id="KW-0808">Transferase</keyword>
<dbReference type="GO" id="GO:0016758">
    <property type="term" value="F:hexosyltransferase activity"/>
    <property type="evidence" value="ECO:0007669"/>
    <property type="project" value="UniProtKB-ARBA"/>
</dbReference>